<dbReference type="InterPro" id="IPR051839">
    <property type="entry name" value="RD_transcriptional_regulator"/>
</dbReference>
<sequence length="177" mass="19723">MAVTAKMTPMDGESIITVVEIQERVATVLLPGGALEQWSVASLPEGILEGSRVKLTVTAGGPTSILHTWRNATIQARWQMGERVKYSKEFKLEAIRLASEPDQSVPKVARDLGISDSSLYGWIRQEKEAGERAFPGKGKQNLTSEQAEIKRLRRELEIARQERDVLDRVSPNRCQVP</sequence>
<dbReference type="PANTHER" id="PTHR33215:SF13">
    <property type="entry name" value="PROTEIN DISTAL ANTENNA"/>
    <property type="match status" value="1"/>
</dbReference>
<dbReference type="PANTHER" id="PTHR33215">
    <property type="entry name" value="PROTEIN DISTAL ANTENNA"/>
    <property type="match status" value="1"/>
</dbReference>
<dbReference type="GO" id="GO:0004803">
    <property type="term" value="F:transposase activity"/>
    <property type="evidence" value="ECO:0007669"/>
    <property type="project" value="InterPro"/>
</dbReference>
<reference evidence="2 3" key="1">
    <citation type="submission" date="2018-09" db="EMBL/GenBank/DDBJ databases">
        <authorList>
            <person name="Zhu H."/>
        </authorList>
    </citation>
    <scope>NUCLEOTIDE SEQUENCE [LARGE SCALE GENOMIC DNA]</scope>
    <source>
        <strain evidence="2 3">K2S05-167</strain>
    </source>
</reference>
<dbReference type="GO" id="GO:0003677">
    <property type="term" value="F:DNA binding"/>
    <property type="evidence" value="ECO:0007669"/>
    <property type="project" value="InterPro"/>
</dbReference>
<dbReference type="Pfam" id="PF01527">
    <property type="entry name" value="HTH_Tnp_1"/>
    <property type="match status" value="1"/>
</dbReference>
<feature type="coiled-coil region" evidence="1">
    <location>
        <begin position="139"/>
        <end position="169"/>
    </location>
</feature>
<dbReference type="AlphaFoldDB" id="A0A418VES0"/>
<evidence type="ECO:0000256" key="1">
    <source>
        <dbReference type="SAM" id="Coils"/>
    </source>
</evidence>
<dbReference type="InterPro" id="IPR009057">
    <property type="entry name" value="Homeodomain-like_sf"/>
</dbReference>
<evidence type="ECO:0000313" key="2">
    <source>
        <dbReference type="EMBL" id="RJF74608.1"/>
    </source>
</evidence>
<evidence type="ECO:0000313" key="3">
    <source>
        <dbReference type="Proteomes" id="UP000286287"/>
    </source>
</evidence>
<dbReference type="Proteomes" id="UP000286287">
    <property type="component" value="Unassembled WGS sequence"/>
</dbReference>
<dbReference type="Gene3D" id="1.10.10.60">
    <property type="entry name" value="Homeodomain-like"/>
    <property type="match status" value="1"/>
</dbReference>
<dbReference type="SUPFAM" id="SSF46689">
    <property type="entry name" value="Homeodomain-like"/>
    <property type="match status" value="1"/>
</dbReference>
<name>A0A418VES0_9DEIO</name>
<keyword evidence="1" id="KW-0175">Coiled coil</keyword>
<dbReference type="EMBL" id="QYUJ01000009">
    <property type="protein sequence ID" value="RJF74608.1"/>
    <property type="molecule type" value="Genomic_DNA"/>
</dbReference>
<comment type="caution">
    <text evidence="2">The sequence shown here is derived from an EMBL/GenBank/DDBJ whole genome shotgun (WGS) entry which is preliminary data.</text>
</comment>
<keyword evidence="3" id="KW-1185">Reference proteome</keyword>
<proteinExistence type="predicted"/>
<protein>
    <submittedName>
        <fullName evidence="2">Transposase</fullName>
    </submittedName>
</protein>
<dbReference type="OrthoDB" id="70933at2"/>
<dbReference type="InterPro" id="IPR002514">
    <property type="entry name" value="Transposase_8"/>
</dbReference>
<organism evidence="2 3">
    <name type="scientific">Deinococcus cavernae</name>
    <dbReference type="NCBI Taxonomy" id="2320857"/>
    <lineage>
        <taxon>Bacteria</taxon>
        <taxon>Thermotogati</taxon>
        <taxon>Deinococcota</taxon>
        <taxon>Deinococci</taxon>
        <taxon>Deinococcales</taxon>
        <taxon>Deinococcaceae</taxon>
        <taxon>Deinococcus</taxon>
    </lineage>
</organism>
<gene>
    <name evidence="2" type="ORF">D3875_03445</name>
</gene>
<dbReference type="GO" id="GO:0006313">
    <property type="term" value="P:DNA transposition"/>
    <property type="evidence" value="ECO:0007669"/>
    <property type="project" value="InterPro"/>
</dbReference>
<accession>A0A418VES0</accession>